<feature type="compositionally biased region" description="Basic and acidic residues" evidence="3">
    <location>
        <begin position="81"/>
        <end position="91"/>
    </location>
</feature>
<dbReference type="PANTHER" id="PTHR33449:SF1">
    <property type="entry name" value="NUCLEOID-ASSOCIATED PROTEIN YBAB"/>
    <property type="match status" value="1"/>
</dbReference>
<dbReference type="InterPro" id="IPR004401">
    <property type="entry name" value="YbaB/EbfC"/>
</dbReference>
<accession>A0AB35TZR1</accession>
<keyword evidence="1 2" id="KW-0238">DNA-binding</keyword>
<proteinExistence type="inferred from homology"/>
<evidence type="ECO:0000313" key="4">
    <source>
        <dbReference type="EMBL" id="MDX8418797.1"/>
    </source>
</evidence>
<gene>
    <name evidence="4" type="ORF">MOZ60_01660</name>
</gene>
<evidence type="ECO:0000313" key="5">
    <source>
        <dbReference type="Proteomes" id="UP001286174"/>
    </source>
</evidence>
<dbReference type="AlphaFoldDB" id="A0AB35TZR1"/>
<dbReference type="RefSeq" id="WP_277634988.1">
    <property type="nucleotide sequence ID" value="NZ_JALBUR010000002.1"/>
</dbReference>
<keyword evidence="2" id="KW-0963">Cytoplasm</keyword>
<dbReference type="Pfam" id="PF02575">
    <property type="entry name" value="YbaB_DNA_bd"/>
    <property type="match status" value="1"/>
</dbReference>
<reference evidence="4 5" key="1">
    <citation type="submission" date="2022-03" db="EMBL/GenBank/DDBJ databases">
        <title>Novel taxa within the pig intestine.</title>
        <authorList>
            <person name="Wylensek D."/>
            <person name="Bishof K."/>
            <person name="Afrizal A."/>
            <person name="Clavel T."/>
        </authorList>
    </citation>
    <scope>NUCLEOTIDE SEQUENCE [LARGE SCALE GENOMIC DNA]</scope>
    <source>
        <strain evidence="4 5">CLA-KB-P133</strain>
    </source>
</reference>
<dbReference type="NCBIfam" id="TIGR00103">
    <property type="entry name" value="DNA_YbaB_EbfC"/>
    <property type="match status" value="1"/>
</dbReference>
<evidence type="ECO:0000256" key="3">
    <source>
        <dbReference type="SAM" id="MobiDB-lite"/>
    </source>
</evidence>
<dbReference type="SUPFAM" id="SSF82607">
    <property type="entry name" value="YbaB-like"/>
    <property type="match status" value="1"/>
</dbReference>
<dbReference type="GO" id="GO:0043590">
    <property type="term" value="C:bacterial nucleoid"/>
    <property type="evidence" value="ECO:0007669"/>
    <property type="project" value="UniProtKB-UniRule"/>
</dbReference>
<dbReference type="InterPro" id="IPR036894">
    <property type="entry name" value="YbaB-like_sf"/>
</dbReference>
<sequence length="102" mass="11346">MDFNSILQQAQMMKDNLGKLSEELDERTYTGNNGGKDGVTVVINGRYEVQSVTIGEDLCDKDNREMLQDMILLAFNQASDKAREDREKSLDEATGGLNIPGM</sequence>
<evidence type="ECO:0000256" key="2">
    <source>
        <dbReference type="HAMAP-Rule" id="MF_00274"/>
    </source>
</evidence>
<dbReference type="GO" id="GO:0005829">
    <property type="term" value="C:cytosol"/>
    <property type="evidence" value="ECO:0007669"/>
    <property type="project" value="TreeGrafter"/>
</dbReference>
<dbReference type="EMBL" id="JALBUR010000002">
    <property type="protein sequence ID" value="MDX8418797.1"/>
    <property type="molecule type" value="Genomic_DNA"/>
</dbReference>
<keyword evidence="5" id="KW-1185">Reference proteome</keyword>
<name>A0AB35TZR1_9FIRM</name>
<comment type="subunit">
    <text evidence="2">Homodimer.</text>
</comment>
<organism evidence="4 5">
    <name type="scientific">Grylomicrobium aquisgranensis</name>
    <dbReference type="NCBI Taxonomy" id="2926318"/>
    <lineage>
        <taxon>Bacteria</taxon>
        <taxon>Bacillati</taxon>
        <taxon>Bacillota</taxon>
        <taxon>Erysipelotrichia</taxon>
        <taxon>Erysipelotrichales</taxon>
        <taxon>Erysipelotrichaceae</taxon>
        <taxon>Grylomicrobium</taxon>
    </lineage>
</organism>
<evidence type="ECO:0000256" key="1">
    <source>
        <dbReference type="ARBA" id="ARBA00023125"/>
    </source>
</evidence>
<comment type="caution">
    <text evidence="4">The sequence shown here is derived from an EMBL/GenBank/DDBJ whole genome shotgun (WGS) entry which is preliminary data.</text>
</comment>
<dbReference type="PANTHER" id="PTHR33449">
    <property type="entry name" value="NUCLEOID-ASSOCIATED PROTEIN YBAB"/>
    <property type="match status" value="1"/>
</dbReference>
<dbReference type="HAMAP" id="MF_00274">
    <property type="entry name" value="DNA_YbaB_EbfC"/>
    <property type="match status" value="1"/>
</dbReference>
<dbReference type="Proteomes" id="UP001286174">
    <property type="component" value="Unassembled WGS sequence"/>
</dbReference>
<dbReference type="Gene3D" id="3.30.1310.10">
    <property type="entry name" value="Nucleoid-associated protein YbaB-like domain"/>
    <property type="match status" value="1"/>
</dbReference>
<protein>
    <recommendedName>
        <fullName evidence="2">Nucleoid-associated protein MOZ60_01660</fullName>
    </recommendedName>
</protein>
<comment type="similarity">
    <text evidence="2">Belongs to the YbaB/EbfC family.</text>
</comment>
<dbReference type="GO" id="GO:0003677">
    <property type="term" value="F:DNA binding"/>
    <property type="evidence" value="ECO:0007669"/>
    <property type="project" value="UniProtKB-UniRule"/>
</dbReference>
<dbReference type="PIRSF" id="PIRSF004555">
    <property type="entry name" value="UCP004555"/>
    <property type="match status" value="1"/>
</dbReference>
<comment type="function">
    <text evidence="2">Binds to DNA and alters its conformation. May be involved in regulation of gene expression, nucleoid organization and DNA protection.</text>
</comment>
<feature type="region of interest" description="Disordered" evidence="3">
    <location>
        <begin position="81"/>
        <end position="102"/>
    </location>
</feature>
<comment type="subcellular location">
    <subcellularLocation>
        <location evidence="2">Cytoplasm</location>
        <location evidence="2">Nucleoid</location>
    </subcellularLocation>
</comment>